<keyword evidence="1" id="KW-0812">Transmembrane</keyword>
<dbReference type="AlphaFoldDB" id="A0A370KTZ8"/>
<reference evidence="2 3" key="1">
    <citation type="submission" date="2017-03" db="EMBL/GenBank/DDBJ databases">
        <title>Genome analysis of Rhizobial strains effectives or ineffectives for nitrogen fixation isolated from bean seeds.</title>
        <authorList>
            <person name="Peralta H."/>
            <person name="Aguilar-Vera A."/>
            <person name="Mora Y."/>
            <person name="Vargas-Lagunas C."/>
            <person name="Girard L."/>
            <person name="Mora J."/>
        </authorList>
    </citation>
    <scope>NUCLEOTIDE SEQUENCE [LARGE SCALE GENOMIC DNA]</scope>
    <source>
        <strain evidence="2 3">CCGM3</strain>
    </source>
</reference>
<comment type="caution">
    <text evidence="2">The sequence shown here is derived from an EMBL/GenBank/DDBJ whole genome shotgun (WGS) entry which is preliminary data.</text>
</comment>
<keyword evidence="1" id="KW-1133">Transmembrane helix</keyword>
<feature type="transmembrane region" description="Helical" evidence="1">
    <location>
        <begin position="12"/>
        <end position="34"/>
    </location>
</feature>
<gene>
    <name evidence="2" type="ORF">B5K06_05980</name>
</gene>
<evidence type="ECO:0000313" key="2">
    <source>
        <dbReference type="EMBL" id="RDJ14445.1"/>
    </source>
</evidence>
<dbReference type="OrthoDB" id="7508901at2"/>
<dbReference type="EMBL" id="NAAC01000006">
    <property type="protein sequence ID" value="RDJ14445.1"/>
    <property type="molecule type" value="Genomic_DNA"/>
</dbReference>
<dbReference type="RefSeq" id="WP_114712099.1">
    <property type="nucleotide sequence ID" value="NZ_KZ857258.1"/>
</dbReference>
<evidence type="ECO:0000256" key="1">
    <source>
        <dbReference type="SAM" id="Phobius"/>
    </source>
</evidence>
<dbReference type="Proteomes" id="UP000254939">
    <property type="component" value="Unassembled WGS sequence"/>
</dbReference>
<protein>
    <recommendedName>
        <fullName evidence="4">Holin</fullName>
    </recommendedName>
</protein>
<evidence type="ECO:0000313" key="3">
    <source>
        <dbReference type="Proteomes" id="UP000254939"/>
    </source>
</evidence>
<accession>A0A370KTZ8</accession>
<evidence type="ECO:0008006" key="4">
    <source>
        <dbReference type="Google" id="ProtNLM"/>
    </source>
</evidence>
<organism evidence="2 3">
    <name type="scientific">Rhizobium grahamii</name>
    <dbReference type="NCBI Taxonomy" id="1120045"/>
    <lineage>
        <taxon>Bacteria</taxon>
        <taxon>Pseudomonadati</taxon>
        <taxon>Pseudomonadota</taxon>
        <taxon>Alphaproteobacteria</taxon>
        <taxon>Hyphomicrobiales</taxon>
        <taxon>Rhizobiaceae</taxon>
        <taxon>Rhizobium/Agrobacterium group</taxon>
        <taxon>Rhizobium</taxon>
    </lineage>
</organism>
<name>A0A370KTZ8_9HYPH</name>
<feature type="transmembrane region" description="Helical" evidence="1">
    <location>
        <begin position="40"/>
        <end position="59"/>
    </location>
</feature>
<keyword evidence="1" id="KW-0472">Membrane</keyword>
<proteinExistence type="predicted"/>
<sequence>MIDLKDWYSSKTIWGALISIVASVLHFAGIDLAAADKSQLVDSVVNIAGALGGLLAIYGRVTAKAAIKSAP</sequence>